<reference evidence="1 2" key="1">
    <citation type="submission" date="2017-09" db="EMBL/GenBank/DDBJ databases">
        <authorList>
            <person name="Ehlers B."/>
            <person name="Leendertz F.H."/>
        </authorList>
    </citation>
    <scope>NUCLEOTIDE SEQUENCE [LARGE SCALE GENOMIC DNA]</scope>
    <source>
        <strain evidence="1 2">USBA 140</strain>
    </source>
</reference>
<dbReference type="AlphaFoldDB" id="A0A286GNN7"/>
<dbReference type="Proteomes" id="UP000219621">
    <property type="component" value="Unassembled WGS sequence"/>
</dbReference>
<keyword evidence="2" id="KW-1185">Reference proteome</keyword>
<evidence type="ECO:0000313" key="1">
    <source>
        <dbReference type="EMBL" id="SOD96786.1"/>
    </source>
</evidence>
<organism evidence="1 2">
    <name type="scientific">Caenispirillum bisanense</name>
    <dbReference type="NCBI Taxonomy" id="414052"/>
    <lineage>
        <taxon>Bacteria</taxon>
        <taxon>Pseudomonadati</taxon>
        <taxon>Pseudomonadota</taxon>
        <taxon>Alphaproteobacteria</taxon>
        <taxon>Rhodospirillales</taxon>
        <taxon>Novispirillaceae</taxon>
        <taxon>Caenispirillum</taxon>
    </lineage>
</organism>
<gene>
    <name evidence="1" type="ORF">SAMN05421508_10692</name>
</gene>
<dbReference type="RefSeq" id="WP_097279868.1">
    <property type="nucleotide sequence ID" value="NZ_OCNJ01000006.1"/>
</dbReference>
<dbReference type="EMBL" id="OCNJ01000006">
    <property type="protein sequence ID" value="SOD96786.1"/>
    <property type="molecule type" value="Genomic_DNA"/>
</dbReference>
<evidence type="ECO:0000313" key="2">
    <source>
        <dbReference type="Proteomes" id="UP000219621"/>
    </source>
</evidence>
<proteinExistence type="predicted"/>
<sequence length="87" mass="9441">MGAEIIRPVQFSADPQVAGPVHRMRLANANAANSFHHVREGLAAVAAASEADETRAAALAFLADRLSMQMRRLIDETGRFVQVLRAE</sequence>
<protein>
    <submittedName>
        <fullName evidence="1">Uncharacterized protein</fullName>
    </submittedName>
</protein>
<accession>A0A286GNN7</accession>
<name>A0A286GNN7_9PROT</name>